<feature type="domain" description="N-acetyltransferase" evidence="1">
    <location>
        <begin position="2"/>
        <end position="139"/>
    </location>
</feature>
<protein>
    <submittedName>
        <fullName evidence="2">GNAT family N-acetyltransferase</fullName>
    </submittedName>
</protein>
<evidence type="ECO:0000313" key="3">
    <source>
        <dbReference type="Proteomes" id="UP000252479"/>
    </source>
</evidence>
<name>A0A368LI96_9VIBR</name>
<dbReference type="RefSeq" id="WP_086960238.1">
    <property type="nucleotide sequence ID" value="NZ_FUKS01000023.1"/>
</dbReference>
<dbReference type="GeneID" id="303189958"/>
<dbReference type="PANTHER" id="PTHR13355:SF23">
    <property type="entry name" value="FAMILY N-ACETYLTRANSFERASE, PUTATIVE (AFU_ORTHOLOGUE AFUA_3G00870)-RELATED"/>
    <property type="match status" value="1"/>
</dbReference>
<dbReference type="PANTHER" id="PTHR13355">
    <property type="entry name" value="GLUCOSAMINE 6-PHOSPHATE N-ACETYLTRANSFERASE"/>
    <property type="match status" value="1"/>
</dbReference>
<dbReference type="GO" id="GO:0008080">
    <property type="term" value="F:N-acetyltransferase activity"/>
    <property type="evidence" value="ECO:0007669"/>
    <property type="project" value="TreeGrafter"/>
</dbReference>
<organism evidence="2 3">
    <name type="scientific">Vibrio casei</name>
    <dbReference type="NCBI Taxonomy" id="673372"/>
    <lineage>
        <taxon>Bacteria</taxon>
        <taxon>Pseudomonadati</taxon>
        <taxon>Pseudomonadota</taxon>
        <taxon>Gammaproteobacteria</taxon>
        <taxon>Vibrionales</taxon>
        <taxon>Vibrionaceae</taxon>
        <taxon>Vibrio</taxon>
    </lineage>
</organism>
<evidence type="ECO:0000259" key="1">
    <source>
        <dbReference type="PROSITE" id="PS51186"/>
    </source>
</evidence>
<dbReference type="CDD" id="cd04301">
    <property type="entry name" value="NAT_SF"/>
    <property type="match status" value="1"/>
</dbReference>
<keyword evidence="2" id="KW-0808">Transferase</keyword>
<dbReference type="InterPro" id="IPR016181">
    <property type="entry name" value="Acyl_CoA_acyltransferase"/>
</dbReference>
<dbReference type="Proteomes" id="UP000252479">
    <property type="component" value="Unassembled WGS sequence"/>
</dbReference>
<reference evidence="2 3" key="1">
    <citation type="journal article" date="2017" name="Elife">
        <title>Extensive horizontal gene transfer in cheese-associated bacteria.</title>
        <authorList>
            <person name="Bonham K.S."/>
            <person name="Wolfe B.E."/>
            <person name="Dutton R.J."/>
        </authorList>
    </citation>
    <scope>NUCLEOTIDE SEQUENCE [LARGE SCALE GENOMIC DNA]</scope>
    <source>
        <strain evidence="2 3">JB196</strain>
    </source>
</reference>
<dbReference type="PROSITE" id="PS51186">
    <property type="entry name" value="GNAT"/>
    <property type="match status" value="1"/>
</dbReference>
<dbReference type="InterPro" id="IPR000182">
    <property type="entry name" value="GNAT_dom"/>
</dbReference>
<dbReference type="SUPFAM" id="SSF55729">
    <property type="entry name" value="Acyl-CoA N-acyltransferases (Nat)"/>
    <property type="match status" value="1"/>
</dbReference>
<dbReference type="Gene3D" id="3.40.630.30">
    <property type="match status" value="1"/>
</dbReference>
<dbReference type="Pfam" id="PF00583">
    <property type="entry name" value="Acetyltransf_1"/>
    <property type="match status" value="1"/>
</dbReference>
<keyword evidence="3" id="KW-1185">Reference proteome</keyword>
<dbReference type="InterPro" id="IPR039143">
    <property type="entry name" value="GNPNAT1-like"/>
</dbReference>
<dbReference type="AlphaFoldDB" id="A0A368LI96"/>
<evidence type="ECO:0000313" key="2">
    <source>
        <dbReference type="EMBL" id="RCS70464.1"/>
    </source>
</evidence>
<accession>A0A368LI96</accession>
<proteinExistence type="predicted"/>
<gene>
    <name evidence="2" type="ORF">CIK83_13615</name>
</gene>
<sequence length="139" mass="15669">MTTYREVNKSDQEELFRLVCEFPTPIAISKQFFDDMFKNSLSDTRSVIIVAESDDQLIGYISGYVHEAFYASGSVAWVDEVLVTEKHRGSSIGGKLMARFEQQAKEHNCVLVSLATAGAKGFYEHIGYVSKAGYYKKYL</sequence>
<dbReference type="EMBL" id="QPGL01000002">
    <property type="protein sequence ID" value="RCS70464.1"/>
    <property type="molecule type" value="Genomic_DNA"/>
</dbReference>
<comment type="caution">
    <text evidence="2">The sequence shown here is derived from an EMBL/GenBank/DDBJ whole genome shotgun (WGS) entry which is preliminary data.</text>
</comment>